<dbReference type="InterPro" id="IPR013083">
    <property type="entry name" value="Znf_RING/FYVE/PHD"/>
</dbReference>
<feature type="region of interest" description="Disordered" evidence="1">
    <location>
        <begin position="531"/>
        <end position="551"/>
    </location>
</feature>
<dbReference type="Gene3D" id="3.30.40.10">
    <property type="entry name" value="Zinc/RING finger domain, C3HC4 (zinc finger)"/>
    <property type="match status" value="1"/>
</dbReference>
<keyword evidence="4" id="KW-1185">Reference proteome</keyword>
<dbReference type="CDD" id="cd16655">
    <property type="entry name" value="RING-Ubox_WDSUB1-like"/>
    <property type="match status" value="1"/>
</dbReference>
<sequence length="644" mass="69750">MRASLPGRLAAVMARAGNTVGDEFFPVLVWLTVFGVTRLAPSLILRLSIAVPQSMDFPSLLQWRRTSSSSGLTADELSTQLADMINSTPSGSSSRSRSDDGGVGADLLPAAWARSHVLHRISEILFSLCTYPQRLLTYIVFQRIQRPALLASDVAQRSRPVAVKLLLRLVTSFTSIWVHAGGNMLYDTLVTYISTRMGSWGSGGTAGFVLGNSRPGQGSSRLSGGWRDLLVASCISTGLNVLLQTFWLEAMTSVGGLRSLGQRPASPVARDETAQSFTHVVLSTLSRLGRKDTLYRLGRMVLHPQPTLPPPPPPPPSSQSVPASPPGPASTAPAQRPCRPPPPARVFLCGGNTFVFALSGFRFALYSDIQQLTTSTANLVTDALDIFLRQANQRAAAQRYRSSSDAMMVGESHTWRPPARLQEAHLATSSDVVLSPAASMQLLPMYMVNFAVGAGVGLLWRERLLLMSVGRKVPLVRNALEVLSPLPPPPLKLPEALQELSPECNILVIHASGTVEVIGEDRVPPIVKRGEAAAATSPSAQRQSEDEAANHCSDPVLSSASVRLRLVVAHRLFCPIKRTLMCDPVQTVDGFTYDRDGIEEWLRVHDTAPLTNLQLNSVAVRVNWAARQQIEALISHYTAAKEMH</sequence>
<dbReference type="PANTHER" id="PTHR46573:SF1">
    <property type="entry name" value="WD REPEAT, SAM AND U-BOX DOMAIN-CONTAINING PROTEIN 1"/>
    <property type="match status" value="1"/>
</dbReference>
<proteinExistence type="predicted"/>
<dbReference type="GO" id="GO:0016567">
    <property type="term" value="P:protein ubiquitination"/>
    <property type="evidence" value="ECO:0007669"/>
    <property type="project" value="InterPro"/>
</dbReference>
<dbReference type="InterPro" id="IPR003613">
    <property type="entry name" value="Ubox_domain"/>
</dbReference>
<evidence type="ECO:0000313" key="4">
    <source>
        <dbReference type="Proteomes" id="UP000038009"/>
    </source>
</evidence>
<protein>
    <recommendedName>
        <fullName evidence="2">U-box domain-containing protein</fullName>
    </recommendedName>
</protein>
<dbReference type="OMA" id="KRTLMCD"/>
<gene>
    <name evidence="3" type="ORF">ABL78_6435</name>
</gene>
<dbReference type="InterPro" id="IPR052085">
    <property type="entry name" value="WD-SAM-U-box"/>
</dbReference>
<feature type="compositionally biased region" description="Pro residues" evidence="1">
    <location>
        <begin position="306"/>
        <end position="328"/>
    </location>
</feature>
<organism evidence="3 4">
    <name type="scientific">Leptomonas seymouri</name>
    <dbReference type="NCBI Taxonomy" id="5684"/>
    <lineage>
        <taxon>Eukaryota</taxon>
        <taxon>Discoba</taxon>
        <taxon>Euglenozoa</taxon>
        <taxon>Kinetoplastea</taxon>
        <taxon>Metakinetoplastina</taxon>
        <taxon>Trypanosomatida</taxon>
        <taxon>Trypanosomatidae</taxon>
        <taxon>Leishmaniinae</taxon>
        <taxon>Leptomonas</taxon>
    </lineage>
</organism>
<dbReference type="OrthoDB" id="273087at2759"/>
<dbReference type="GO" id="GO:0004842">
    <property type="term" value="F:ubiquitin-protein transferase activity"/>
    <property type="evidence" value="ECO:0007669"/>
    <property type="project" value="InterPro"/>
</dbReference>
<evidence type="ECO:0000259" key="2">
    <source>
        <dbReference type="SMART" id="SM00504"/>
    </source>
</evidence>
<comment type="caution">
    <text evidence="3">The sequence shown here is derived from an EMBL/GenBank/DDBJ whole genome shotgun (WGS) entry which is preliminary data.</text>
</comment>
<dbReference type="SUPFAM" id="SSF57850">
    <property type="entry name" value="RING/U-box"/>
    <property type="match status" value="1"/>
</dbReference>
<dbReference type="AlphaFoldDB" id="A0A0N1IIV8"/>
<dbReference type="Pfam" id="PF04564">
    <property type="entry name" value="U-box"/>
    <property type="match status" value="1"/>
</dbReference>
<feature type="region of interest" description="Disordered" evidence="1">
    <location>
        <begin position="302"/>
        <end position="339"/>
    </location>
</feature>
<evidence type="ECO:0000256" key="1">
    <source>
        <dbReference type="SAM" id="MobiDB-lite"/>
    </source>
</evidence>
<reference evidence="3 4" key="1">
    <citation type="journal article" date="2015" name="PLoS Pathog.">
        <title>Leptomonas seymouri: Adaptations to the Dixenous Life Cycle Analyzed by Genome Sequencing, Transcriptome Profiling and Co-infection with Leishmania donovani.</title>
        <authorList>
            <person name="Kraeva N."/>
            <person name="Butenko A."/>
            <person name="Hlavacova J."/>
            <person name="Kostygov A."/>
            <person name="Myskova J."/>
            <person name="Grybchuk D."/>
            <person name="Lestinova T."/>
            <person name="Votypka J."/>
            <person name="Volf P."/>
            <person name="Opperdoes F."/>
            <person name="Flegontov P."/>
            <person name="Lukes J."/>
            <person name="Yurchenko V."/>
        </authorList>
    </citation>
    <scope>NUCLEOTIDE SEQUENCE [LARGE SCALE GENOMIC DNA]</scope>
    <source>
        <strain evidence="3 4">ATCC 30220</strain>
    </source>
</reference>
<name>A0A0N1IIV8_LEPSE</name>
<dbReference type="EMBL" id="LJSK01000253">
    <property type="protein sequence ID" value="KPI84500.1"/>
    <property type="molecule type" value="Genomic_DNA"/>
</dbReference>
<dbReference type="PANTHER" id="PTHR46573">
    <property type="entry name" value="WD REPEAT, SAM AND U-BOX DOMAIN-CONTAINING PROTEIN 1"/>
    <property type="match status" value="1"/>
</dbReference>
<feature type="domain" description="U-box" evidence="2">
    <location>
        <begin position="571"/>
        <end position="633"/>
    </location>
</feature>
<dbReference type="SMART" id="SM00504">
    <property type="entry name" value="Ubox"/>
    <property type="match status" value="1"/>
</dbReference>
<dbReference type="VEuPathDB" id="TriTrypDB:Lsey_0253_0010"/>
<dbReference type="Proteomes" id="UP000038009">
    <property type="component" value="Unassembled WGS sequence"/>
</dbReference>
<accession>A0A0N1IIV8</accession>
<evidence type="ECO:0000313" key="3">
    <source>
        <dbReference type="EMBL" id="KPI84500.1"/>
    </source>
</evidence>